<dbReference type="SUPFAM" id="SSF51445">
    <property type="entry name" value="(Trans)glycosidases"/>
    <property type="match status" value="1"/>
</dbReference>
<dbReference type="Gene3D" id="3.20.20.70">
    <property type="entry name" value="Aldolase class I"/>
    <property type="match status" value="1"/>
</dbReference>
<dbReference type="InterPro" id="IPR002241">
    <property type="entry name" value="Glyco_hydro_27"/>
</dbReference>
<evidence type="ECO:0000256" key="2">
    <source>
        <dbReference type="ARBA" id="ARBA00009743"/>
    </source>
</evidence>
<evidence type="ECO:0000313" key="9">
    <source>
        <dbReference type="Proteomes" id="UP001153365"/>
    </source>
</evidence>
<evidence type="ECO:0000256" key="5">
    <source>
        <dbReference type="ARBA" id="ARBA00022801"/>
    </source>
</evidence>
<proteinExistence type="inferred from homology"/>
<accession>A0AAV0BJ52</accession>
<dbReference type="InterPro" id="IPR017853">
    <property type="entry name" value="GH"/>
</dbReference>
<dbReference type="PANTHER" id="PTHR11452:SF75">
    <property type="entry name" value="ALPHA-GALACTOSIDASE MEL1"/>
    <property type="match status" value="1"/>
</dbReference>
<protein>
    <recommendedName>
        <fullName evidence="3">alpha-galactosidase</fullName>
        <ecNumber evidence="3">3.2.1.22</ecNumber>
    </recommendedName>
</protein>
<evidence type="ECO:0000256" key="6">
    <source>
        <dbReference type="ARBA" id="ARBA00023295"/>
    </source>
</evidence>
<dbReference type="GO" id="GO:0005975">
    <property type="term" value="P:carbohydrate metabolic process"/>
    <property type="evidence" value="ECO:0007669"/>
    <property type="project" value="InterPro"/>
</dbReference>
<dbReference type="InterPro" id="IPR013780">
    <property type="entry name" value="Glyco_hydro_b"/>
</dbReference>
<reference evidence="8" key="1">
    <citation type="submission" date="2022-06" db="EMBL/GenBank/DDBJ databases">
        <authorList>
            <consortium name="SYNGENTA / RWTH Aachen University"/>
        </authorList>
    </citation>
    <scope>NUCLEOTIDE SEQUENCE</scope>
</reference>
<comment type="caution">
    <text evidence="8">The sequence shown here is derived from an EMBL/GenBank/DDBJ whole genome shotgun (WGS) entry which is preliminary data.</text>
</comment>
<name>A0AAV0BJ52_PHAPC</name>
<keyword evidence="9" id="KW-1185">Reference proteome</keyword>
<sequence length="356" mass="39848">MVIQINAWGAQEPQFWPVKDYAHSWRMGADVNTHDTWGNIVRTINQFATYAEFVEPGTFIDLDTIIMGRGNVIATEVATQFSFWCLAKSPIFFSADVSSLSDRFRYILTKPAMLKVHKDPLGKAISLRRRYDGFDVWSGPLANNNMIVLIINYNELPGAFDFQLKHVGIFNATLQDLWNDEIVEVQNGVYSDSVPNHGVNVYKLSNLILMPPISFRYYSAGDVEHASASDRAGIRQVGTSSEKAGNWIGHKGFFEFHNIDGGKKGGLKVLQIAYIAMDNFLEPAISHGDRFGSVKLNNNDEVVLNFPMSGNNNERVYRDYRVDLGGFLPGETNRIKFSNPKGWAPDIVGIGVQKDA</sequence>
<organism evidence="8 9">
    <name type="scientific">Phakopsora pachyrhizi</name>
    <name type="common">Asian soybean rust disease fungus</name>
    <dbReference type="NCBI Taxonomy" id="170000"/>
    <lineage>
        <taxon>Eukaryota</taxon>
        <taxon>Fungi</taxon>
        <taxon>Dikarya</taxon>
        <taxon>Basidiomycota</taxon>
        <taxon>Pucciniomycotina</taxon>
        <taxon>Pucciniomycetes</taxon>
        <taxon>Pucciniales</taxon>
        <taxon>Phakopsoraceae</taxon>
        <taxon>Phakopsora</taxon>
    </lineage>
</organism>
<keyword evidence="4" id="KW-0732">Signal</keyword>
<dbReference type="GO" id="GO:0004557">
    <property type="term" value="F:alpha-galactosidase activity"/>
    <property type="evidence" value="ECO:0007669"/>
    <property type="project" value="UniProtKB-EC"/>
</dbReference>
<keyword evidence="5" id="KW-0378">Hydrolase</keyword>
<dbReference type="PANTHER" id="PTHR11452">
    <property type="entry name" value="ALPHA-GALACTOSIDASE/ALPHA-N-ACETYLGALACTOSAMINIDASE"/>
    <property type="match status" value="1"/>
</dbReference>
<feature type="domain" description="Alpha galactosidase C-terminal" evidence="7">
    <location>
        <begin position="132"/>
        <end position="204"/>
    </location>
</feature>
<keyword evidence="6" id="KW-0326">Glycosidase</keyword>
<dbReference type="InterPro" id="IPR041233">
    <property type="entry name" value="Melibiase_C"/>
</dbReference>
<dbReference type="Pfam" id="PF17801">
    <property type="entry name" value="Melibiase_C"/>
    <property type="match status" value="1"/>
</dbReference>
<evidence type="ECO:0000313" key="8">
    <source>
        <dbReference type="EMBL" id="CAH7687229.1"/>
    </source>
</evidence>
<evidence type="ECO:0000256" key="3">
    <source>
        <dbReference type="ARBA" id="ARBA00012755"/>
    </source>
</evidence>
<dbReference type="AlphaFoldDB" id="A0AAV0BJ52"/>
<dbReference type="EMBL" id="CALTRL010005844">
    <property type="protein sequence ID" value="CAH7687229.1"/>
    <property type="molecule type" value="Genomic_DNA"/>
</dbReference>
<evidence type="ECO:0000256" key="4">
    <source>
        <dbReference type="ARBA" id="ARBA00022729"/>
    </source>
</evidence>
<dbReference type="SUPFAM" id="SSF51011">
    <property type="entry name" value="Glycosyl hydrolase domain"/>
    <property type="match status" value="1"/>
</dbReference>
<evidence type="ECO:0000256" key="1">
    <source>
        <dbReference type="ARBA" id="ARBA00001255"/>
    </source>
</evidence>
<dbReference type="Pfam" id="PF16499">
    <property type="entry name" value="Melibiase_2"/>
    <property type="match status" value="1"/>
</dbReference>
<dbReference type="InterPro" id="IPR013785">
    <property type="entry name" value="Aldolase_TIM"/>
</dbReference>
<dbReference type="EC" id="3.2.1.22" evidence="3"/>
<dbReference type="Gene3D" id="2.60.40.1180">
    <property type="entry name" value="Golgi alpha-mannosidase II"/>
    <property type="match status" value="1"/>
</dbReference>
<comment type="catalytic activity">
    <reaction evidence="1">
        <text>Hydrolysis of terminal, non-reducing alpha-D-galactose residues in alpha-D-galactosides, including galactose oligosaccharides, galactomannans and galactolipids.</text>
        <dbReference type="EC" id="3.2.1.22"/>
    </reaction>
</comment>
<gene>
    <name evidence="8" type="ORF">PPACK8108_LOCUS21981</name>
</gene>
<comment type="similarity">
    <text evidence="2">Belongs to the glycosyl hydrolase 27 family.</text>
</comment>
<dbReference type="Proteomes" id="UP001153365">
    <property type="component" value="Unassembled WGS sequence"/>
</dbReference>
<evidence type="ECO:0000259" key="7">
    <source>
        <dbReference type="Pfam" id="PF17801"/>
    </source>
</evidence>